<feature type="transmembrane region" description="Helical" evidence="9">
    <location>
        <begin position="51"/>
        <end position="67"/>
    </location>
</feature>
<dbReference type="InterPro" id="IPR019388">
    <property type="entry name" value="FIT"/>
</dbReference>
<feature type="active site" evidence="8">
    <location>
        <position position="351"/>
    </location>
</feature>
<comment type="function">
    <text evidence="8">Fatty acyl-coenzyme A (CoA) diphosphatase that hydrolyzes fatty acyl-CoA to yield acyl-4'-phosphopantetheine and adenosine 3',5'-bisphosphate. Preferentially hydrolyzes unsaturated long-chain acyl-CoA substrates in the endoplasmic reticulum (ER) lumen. This catalytic activity is required for maintaining ER structure and for lipid droplets (LDs) biogenesis, which are lipid storage organelles involved in maintaining lipid and energy homeostasis. May directly bind to diacylglycerol (DAGs) and triacylglycerol, which is also important for LD biogenesis. May support directional budding of nacent LDs from the ER into the cytosol by reducing DAG levels at sites of LD formation. May play a role in the regulation of cell morphology and cytoskeletal organization. Involved in phospholipid biosynthesis.</text>
</comment>
<keyword evidence="5 8" id="KW-1133">Transmembrane helix</keyword>
<keyword evidence="4 8" id="KW-0256">Endoplasmic reticulum</keyword>
<feature type="transmembrane region" description="Helical" evidence="9">
    <location>
        <begin position="249"/>
        <end position="265"/>
    </location>
</feature>
<name>A0ABR4NPU2_9SACH</name>
<dbReference type="EMBL" id="JBEVYD010000010">
    <property type="protein sequence ID" value="KAL3230071.1"/>
    <property type="molecule type" value="Genomic_DNA"/>
</dbReference>
<keyword evidence="6" id="KW-0443">Lipid metabolism</keyword>
<evidence type="ECO:0000256" key="5">
    <source>
        <dbReference type="ARBA" id="ARBA00022989"/>
    </source>
</evidence>
<dbReference type="PANTHER" id="PTHR23129:SF0">
    <property type="entry name" value="ACYL-COENZYME A DIPHOSPHATASE FITM2"/>
    <property type="match status" value="1"/>
</dbReference>
<evidence type="ECO:0000256" key="4">
    <source>
        <dbReference type="ARBA" id="ARBA00022824"/>
    </source>
</evidence>
<feature type="transmembrane region" description="Helical" evidence="9">
    <location>
        <begin position="12"/>
        <end position="31"/>
    </location>
</feature>
<keyword evidence="2 8" id="KW-0812">Transmembrane</keyword>
<comment type="catalytic activity">
    <reaction evidence="8">
        <text>an acyl-CoA + H2O = an acyl-4'-phosphopantetheine + adenosine 3',5'-bisphosphate + 2 H(+)</text>
        <dbReference type="Rhea" id="RHEA:50044"/>
        <dbReference type="ChEBI" id="CHEBI:15377"/>
        <dbReference type="ChEBI" id="CHEBI:15378"/>
        <dbReference type="ChEBI" id="CHEBI:58342"/>
        <dbReference type="ChEBI" id="CHEBI:58343"/>
        <dbReference type="ChEBI" id="CHEBI:132023"/>
    </reaction>
</comment>
<evidence type="ECO:0000256" key="2">
    <source>
        <dbReference type="ARBA" id="ARBA00022692"/>
    </source>
</evidence>
<comment type="subcellular location">
    <subcellularLocation>
        <location evidence="1 8">Endoplasmic reticulum membrane</location>
        <topology evidence="1 8">Multi-pass membrane protein</topology>
    </subcellularLocation>
</comment>
<evidence type="ECO:0000256" key="8">
    <source>
        <dbReference type="HAMAP-Rule" id="MF_03231"/>
    </source>
</evidence>
<reference evidence="10 11" key="1">
    <citation type="submission" date="2024-05" db="EMBL/GenBank/DDBJ databases">
        <title>Long read based assembly of the Candida bracarensis genome reveals expanded adhesin content.</title>
        <authorList>
            <person name="Marcet-Houben M."/>
            <person name="Ksiezopolska E."/>
            <person name="Gabaldon T."/>
        </authorList>
    </citation>
    <scope>NUCLEOTIDE SEQUENCE [LARGE SCALE GENOMIC DNA]</scope>
    <source>
        <strain evidence="10 11">CBM6</strain>
    </source>
</reference>
<gene>
    <name evidence="8" type="primary">SCS3</name>
    <name evidence="8" type="synonym">FIT2B</name>
    <name evidence="10" type="ORF">RNJ44_01434</name>
</gene>
<evidence type="ECO:0000256" key="1">
    <source>
        <dbReference type="ARBA" id="ARBA00004477"/>
    </source>
</evidence>
<evidence type="ECO:0000256" key="6">
    <source>
        <dbReference type="ARBA" id="ARBA00023098"/>
    </source>
</evidence>
<keyword evidence="3 8" id="KW-0378">Hydrolase</keyword>
<keyword evidence="11" id="KW-1185">Reference proteome</keyword>
<comment type="similarity">
    <text evidence="8">Belongs to the FIT family. Fungal FIT2B/SCS3 subfamily.</text>
</comment>
<proteinExistence type="inferred from homology"/>
<organism evidence="10 11">
    <name type="scientific">Nakaseomyces bracarensis</name>
    <dbReference type="NCBI Taxonomy" id="273131"/>
    <lineage>
        <taxon>Eukaryota</taxon>
        <taxon>Fungi</taxon>
        <taxon>Dikarya</taxon>
        <taxon>Ascomycota</taxon>
        <taxon>Saccharomycotina</taxon>
        <taxon>Saccharomycetes</taxon>
        <taxon>Saccharomycetales</taxon>
        <taxon>Saccharomycetaceae</taxon>
        <taxon>Nakaseomyces</taxon>
    </lineage>
</organism>
<keyword evidence="7 8" id="KW-0472">Membrane</keyword>
<protein>
    <recommendedName>
        <fullName evidence="8">Acyl-coenzyme A diphosphatase SCS3</fullName>
        <ecNumber evidence="8">3.6.1.-</ecNumber>
    </recommendedName>
    <alternativeName>
        <fullName evidence="8">FIT family protein SCS3</fullName>
    </alternativeName>
</protein>
<evidence type="ECO:0000256" key="7">
    <source>
        <dbReference type="ARBA" id="ARBA00023136"/>
    </source>
</evidence>
<comment type="catalytic activity">
    <reaction evidence="8">
        <text>hexadecanoyl-CoA + H2O = S-hexadecanoyl-4'-phosphopantetheine + adenosine 3',5'-bisphosphate + 2 H(+)</text>
        <dbReference type="Rhea" id="RHEA:50032"/>
        <dbReference type="ChEBI" id="CHEBI:15377"/>
        <dbReference type="ChEBI" id="CHEBI:15378"/>
        <dbReference type="ChEBI" id="CHEBI:57379"/>
        <dbReference type="ChEBI" id="CHEBI:58343"/>
        <dbReference type="ChEBI" id="CHEBI:132018"/>
    </reaction>
</comment>
<evidence type="ECO:0000256" key="3">
    <source>
        <dbReference type="ARBA" id="ARBA00022801"/>
    </source>
</evidence>
<keyword evidence="8" id="KW-0594">Phospholipid biosynthesis</keyword>
<evidence type="ECO:0000256" key="9">
    <source>
        <dbReference type="SAM" id="Phobius"/>
    </source>
</evidence>
<comment type="catalytic activity">
    <reaction evidence="8">
        <text>(9Z)-octadecenoyl-CoA + H2O = S-(9Z-octadecenoyl)-4'-phosphopantetheine + adenosine 3',5'-bisphosphate + 2 H(+)</text>
        <dbReference type="Rhea" id="RHEA:65564"/>
        <dbReference type="ChEBI" id="CHEBI:15377"/>
        <dbReference type="ChEBI" id="CHEBI:15378"/>
        <dbReference type="ChEBI" id="CHEBI:57387"/>
        <dbReference type="ChEBI" id="CHEBI:58343"/>
        <dbReference type="ChEBI" id="CHEBI:156553"/>
    </reaction>
</comment>
<feature type="transmembrane region" description="Helical" evidence="9">
    <location>
        <begin position="79"/>
        <end position="96"/>
    </location>
</feature>
<dbReference type="HAMAP" id="MF_03231">
    <property type="entry name" value="SCS3"/>
    <property type="match status" value="1"/>
</dbReference>
<comment type="catalytic activity">
    <reaction evidence="8">
        <text>(5Z,8Z,11Z,14Z)-eicosatetraenoyl-CoA + H2O = S-(5Z,8Z,11Z,14Z-eicosatetraenoyl)-4'-phosphopantetheine + adenosine 3',5'-bisphosphate + 2 H(+)</text>
        <dbReference type="Rhea" id="RHEA:65568"/>
        <dbReference type="ChEBI" id="CHEBI:15377"/>
        <dbReference type="ChEBI" id="CHEBI:15378"/>
        <dbReference type="ChEBI" id="CHEBI:57368"/>
        <dbReference type="ChEBI" id="CHEBI:58343"/>
        <dbReference type="ChEBI" id="CHEBI:156554"/>
    </reaction>
</comment>
<dbReference type="Pfam" id="PF10261">
    <property type="entry name" value="FIT"/>
    <property type="match status" value="1"/>
</dbReference>
<evidence type="ECO:0000313" key="11">
    <source>
        <dbReference type="Proteomes" id="UP001623330"/>
    </source>
</evidence>
<dbReference type="EC" id="3.6.1.-" evidence="8"/>
<accession>A0ABR4NPU2</accession>
<sequence>MLERNSIYKWALLGLCPAILILGNLLSLFVLREPWEINKDGIINSIFVKKGWFWTTLVGWLCIVRYDTRQLWKTSLKRYLILTVWWYVFTQGILWFDLPPIMDLIFKFSGGSCNFDLYDSDGNVNLEFQDSWRRRLSSWRKIYNKVKDYQVNGKNPLGVDSKMMEFVTGSIEKALDHYGQQIRKSTVIREVNKFLMENNLDYSNRQINQFIKDFIANISLNTTSGTNSTLDNSSACRINGGYWKGGHDPSGHIFLLTLMILFLIGESRQFFFKAIQHCLSTKSYCIDQCKKIISAPPQDNRTPVWEQRIQKAIKLTVFLARYILWENPIILLVVLLALWLWNLILTVIVFHTFSEQLSGLFFAYIVAATLYYLD</sequence>
<dbReference type="PANTHER" id="PTHR23129">
    <property type="entry name" value="ACYL-COENZYME A DIPHOSPHATASE FITM2"/>
    <property type="match status" value="1"/>
</dbReference>
<feature type="transmembrane region" description="Helical" evidence="9">
    <location>
        <begin position="329"/>
        <end position="350"/>
    </location>
</feature>
<keyword evidence="8" id="KW-0444">Lipid biosynthesis</keyword>
<keyword evidence="8" id="KW-1208">Phospholipid metabolism</keyword>
<evidence type="ECO:0000313" key="10">
    <source>
        <dbReference type="EMBL" id="KAL3230071.1"/>
    </source>
</evidence>
<feature type="transmembrane region" description="Helical" evidence="9">
    <location>
        <begin position="356"/>
        <end position="373"/>
    </location>
</feature>
<feature type="active site" evidence="8">
    <location>
        <position position="252"/>
    </location>
</feature>
<dbReference type="Proteomes" id="UP001623330">
    <property type="component" value="Unassembled WGS sequence"/>
</dbReference>
<dbReference type="InterPro" id="IPR046400">
    <property type="entry name" value="SCS3"/>
</dbReference>
<comment type="caution">
    <text evidence="10">The sequence shown here is derived from an EMBL/GenBank/DDBJ whole genome shotgun (WGS) entry which is preliminary data.</text>
</comment>